<gene>
    <name evidence="1" type="ORF">MSIMFB_05078</name>
</gene>
<dbReference type="Proteomes" id="UP000554965">
    <property type="component" value="Unassembled WGS sequence"/>
</dbReference>
<dbReference type="AlphaFoldDB" id="A0A7Z7ISD0"/>
<reference evidence="1 2" key="1">
    <citation type="submission" date="2017-10" db="EMBL/GenBank/DDBJ databases">
        <authorList>
            <consortium name="Urmite Genomes"/>
        </authorList>
    </citation>
    <scope>NUCLEOTIDE SEQUENCE [LARGE SCALE GENOMIC DNA]</scope>
    <source>
        <strain evidence="1 2">FB-527</strain>
    </source>
</reference>
<dbReference type="RefSeq" id="WP_186244982.1">
    <property type="nucleotide sequence ID" value="NZ_OCTY01000002.1"/>
</dbReference>
<accession>A0A7Z7ISD0</accession>
<name>A0A7Z7ISD0_9MYCO</name>
<comment type="caution">
    <text evidence="1">The sequence shown here is derived from an EMBL/GenBank/DDBJ whole genome shotgun (WGS) entry which is preliminary data.</text>
</comment>
<evidence type="ECO:0008006" key="3">
    <source>
        <dbReference type="Google" id="ProtNLM"/>
    </source>
</evidence>
<proteinExistence type="predicted"/>
<keyword evidence="2" id="KW-1185">Reference proteome</keyword>
<organism evidence="1 2">
    <name type="scientific">Mycobacterium simulans</name>
    <dbReference type="NCBI Taxonomy" id="627089"/>
    <lineage>
        <taxon>Bacteria</taxon>
        <taxon>Bacillati</taxon>
        <taxon>Actinomycetota</taxon>
        <taxon>Actinomycetes</taxon>
        <taxon>Mycobacteriales</taxon>
        <taxon>Mycobacteriaceae</taxon>
        <taxon>Mycobacterium</taxon>
    </lineage>
</organism>
<protein>
    <recommendedName>
        <fullName evidence="3">Transposase</fullName>
    </recommendedName>
</protein>
<sequence>MGARYRHLTTRETNRLTDGQARAAVAAVLLRWIHVIVTQRVSWDAAIVGVAELPTAA</sequence>
<evidence type="ECO:0000313" key="1">
    <source>
        <dbReference type="EMBL" id="SOJ57600.1"/>
    </source>
</evidence>
<evidence type="ECO:0000313" key="2">
    <source>
        <dbReference type="Proteomes" id="UP000554965"/>
    </source>
</evidence>
<dbReference type="EMBL" id="OCTY01000002">
    <property type="protein sequence ID" value="SOJ57600.1"/>
    <property type="molecule type" value="Genomic_DNA"/>
</dbReference>